<evidence type="ECO:0000313" key="1">
    <source>
        <dbReference type="EMBL" id="VDI13991.1"/>
    </source>
</evidence>
<reference evidence="1" key="1">
    <citation type="submission" date="2018-11" db="EMBL/GenBank/DDBJ databases">
        <authorList>
            <person name="Alioto T."/>
            <person name="Alioto T."/>
        </authorList>
    </citation>
    <scope>NUCLEOTIDE SEQUENCE</scope>
</reference>
<name>A0A8B6D6A0_MYTGA</name>
<organism evidence="1 2">
    <name type="scientific">Mytilus galloprovincialis</name>
    <name type="common">Mediterranean mussel</name>
    <dbReference type="NCBI Taxonomy" id="29158"/>
    <lineage>
        <taxon>Eukaryota</taxon>
        <taxon>Metazoa</taxon>
        <taxon>Spiralia</taxon>
        <taxon>Lophotrochozoa</taxon>
        <taxon>Mollusca</taxon>
        <taxon>Bivalvia</taxon>
        <taxon>Autobranchia</taxon>
        <taxon>Pteriomorphia</taxon>
        <taxon>Mytilida</taxon>
        <taxon>Mytiloidea</taxon>
        <taxon>Mytilidae</taxon>
        <taxon>Mytilinae</taxon>
        <taxon>Mytilus</taxon>
    </lineage>
</organism>
<dbReference type="Proteomes" id="UP000596742">
    <property type="component" value="Unassembled WGS sequence"/>
</dbReference>
<protein>
    <submittedName>
        <fullName evidence="1">Uncharacterized protein</fullName>
    </submittedName>
</protein>
<accession>A0A8B6D6A0</accession>
<feature type="non-terminal residue" evidence="1">
    <location>
        <position position="114"/>
    </location>
</feature>
<proteinExistence type="predicted"/>
<dbReference type="OrthoDB" id="6125127at2759"/>
<dbReference type="EMBL" id="UYJE01002824">
    <property type="protein sequence ID" value="VDI13991.1"/>
    <property type="molecule type" value="Genomic_DNA"/>
</dbReference>
<keyword evidence="2" id="KW-1185">Reference proteome</keyword>
<comment type="caution">
    <text evidence="1">The sequence shown here is derived from an EMBL/GenBank/DDBJ whole genome shotgun (WGS) entry which is preliminary data.</text>
</comment>
<sequence length="114" mass="13471">MCQTHSERIKEKLRTKYTECNKKVKTATRKNKRDFMEDLAKETESAASNQRMGQIYQVTKQLSGKNAKINMPIKDKNNNMLTTERDQYLRWKEHFQEVLNRKDPDNIAIIPEAP</sequence>
<dbReference type="AlphaFoldDB" id="A0A8B6D6A0"/>
<evidence type="ECO:0000313" key="2">
    <source>
        <dbReference type="Proteomes" id="UP000596742"/>
    </source>
</evidence>
<gene>
    <name evidence="1" type="ORF">MGAL_10B005267</name>
</gene>